<proteinExistence type="predicted"/>
<protein>
    <recommendedName>
        <fullName evidence="3">NACHT domain-containing protein</fullName>
    </recommendedName>
</protein>
<dbReference type="EMBL" id="PDNB01000279">
    <property type="protein sequence ID" value="PGG96486.1"/>
    <property type="molecule type" value="Genomic_DNA"/>
</dbReference>
<name>A0A2B7WIN5_9EURO</name>
<sequence>MAYQVAQNDQIYEEYVASSCQSSEDITTISSAWRALVDSSAYLVVDGVDKAFDSDRQDFFELLSDLKQTTSGGKSRLQIVLVGQPQISDELAVALGEYPRTISVDRYKNNQDIARYVDNSIKKSPILSRTAKSFRDEISRTLVGNAEGMFMWVNLMLRELSTKNRPSSIRDTLHKAPKGLRNA</sequence>
<reference evidence="1 2" key="1">
    <citation type="submission" date="2017-10" db="EMBL/GenBank/DDBJ databases">
        <title>Comparative genomics in systemic dimorphic fungi from Ajellomycetaceae.</title>
        <authorList>
            <person name="Munoz J.F."/>
            <person name="Mcewen J.G."/>
            <person name="Clay O.K."/>
            <person name="Cuomo C.A."/>
        </authorList>
    </citation>
    <scope>NUCLEOTIDE SEQUENCE [LARGE SCALE GENOMIC DNA]</scope>
    <source>
        <strain evidence="1 2">UAMH5409</strain>
    </source>
</reference>
<dbReference type="OrthoDB" id="448455at2759"/>
<dbReference type="Proteomes" id="UP000223968">
    <property type="component" value="Unassembled WGS sequence"/>
</dbReference>
<evidence type="ECO:0000313" key="2">
    <source>
        <dbReference type="Proteomes" id="UP000223968"/>
    </source>
</evidence>
<accession>A0A2B7WIN5</accession>
<evidence type="ECO:0000313" key="1">
    <source>
        <dbReference type="EMBL" id="PGG96486.1"/>
    </source>
</evidence>
<keyword evidence="2" id="KW-1185">Reference proteome</keyword>
<organism evidence="1 2">
    <name type="scientific">Helicocarpus griseus UAMH5409</name>
    <dbReference type="NCBI Taxonomy" id="1447875"/>
    <lineage>
        <taxon>Eukaryota</taxon>
        <taxon>Fungi</taxon>
        <taxon>Dikarya</taxon>
        <taxon>Ascomycota</taxon>
        <taxon>Pezizomycotina</taxon>
        <taxon>Eurotiomycetes</taxon>
        <taxon>Eurotiomycetidae</taxon>
        <taxon>Onygenales</taxon>
        <taxon>Ajellomycetaceae</taxon>
        <taxon>Helicocarpus</taxon>
    </lineage>
</organism>
<evidence type="ECO:0008006" key="3">
    <source>
        <dbReference type="Google" id="ProtNLM"/>
    </source>
</evidence>
<dbReference type="AlphaFoldDB" id="A0A2B7WIN5"/>
<dbReference type="PANTHER" id="PTHR10039:SF17">
    <property type="entry name" value="FUNGAL STAND N-TERMINAL GOODBYE DOMAIN-CONTAINING PROTEIN-RELATED"/>
    <property type="match status" value="1"/>
</dbReference>
<dbReference type="STRING" id="1447875.A0A2B7WIN5"/>
<comment type="caution">
    <text evidence="1">The sequence shown here is derived from an EMBL/GenBank/DDBJ whole genome shotgun (WGS) entry which is preliminary data.</text>
</comment>
<dbReference type="PANTHER" id="PTHR10039">
    <property type="entry name" value="AMELOGENIN"/>
    <property type="match status" value="1"/>
</dbReference>
<gene>
    <name evidence="1" type="ORF">AJ79_09576</name>
</gene>